<reference evidence="1 2" key="1">
    <citation type="submission" date="2019-06" db="EMBL/GenBank/DDBJ databases">
        <title>Genomics analysis of Aphanomyces spp. identifies a new class of oomycete effector associated with host adaptation.</title>
        <authorList>
            <person name="Gaulin E."/>
        </authorList>
    </citation>
    <scope>NUCLEOTIDE SEQUENCE [LARGE SCALE GENOMIC DNA]</scope>
    <source>
        <strain evidence="1 2">E</strain>
    </source>
</reference>
<comment type="caution">
    <text evidence="1">The sequence shown here is derived from an EMBL/GenBank/DDBJ whole genome shotgun (WGS) entry which is preliminary data.</text>
</comment>
<evidence type="ECO:0000313" key="2">
    <source>
        <dbReference type="Proteomes" id="UP000469452"/>
    </source>
</evidence>
<organism evidence="1 2">
    <name type="scientific">Aphanomyces astaci</name>
    <name type="common">Crayfish plague agent</name>
    <dbReference type="NCBI Taxonomy" id="112090"/>
    <lineage>
        <taxon>Eukaryota</taxon>
        <taxon>Sar</taxon>
        <taxon>Stramenopiles</taxon>
        <taxon>Oomycota</taxon>
        <taxon>Saprolegniomycetes</taxon>
        <taxon>Saprolegniales</taxon>
        <taxon>Verrucalvaceae</taxon>
        <taxon>Aphanomyces</taxon>
    </lineage>
</organism>
<accession>A0A6A5ATL1</accession>
<feature type="non-terminal residue" evidence="1">
    <location>
        <position position="183"/>
    </location>
</feature>
<dbReference type="EMBL" id="VJMI01005456">
    <property type="protein sequence ID" value="KAF0769350.1"/>
    <property type="molecule type" value="Genomic_DNA"/>
</dbReference>
<evidence type="ECO:0000313" key="1">
    <source>
        <dbReference type="EMBL" id="KAF0769350.1"/>
    </source>
</evidence>
<dbReference type="AlphaFoldDB" id="A0A6A5ATL1"/>
<dbReference type="Proteomes" id="UP000469452">
    <property type="component" value="Unassembled WGS sequence"/>
</dbReference>
<dbReference type="PANTHER" id="PTHR31973">
    <property type="entry name" value="POLYPROTEIN, PUTATIVE-RELATED"/>
    <property type="match status" value="1"/>
</dbReference>
<name>A0A6A5ATL1_APHAT</name>
<dbReference type="PANTHER" id="PTHR31973:SF187">
    <property type="entry name" value="MUTATOR TRANSPOSASE MUDRA PROTEIN"/>
    <property type="match status" value="1"/>
</dbReference>
<gene>
    <name evidence="1" type="ORF">AaE_002700</name>
</gene>
<proteinExistence type="predicted"/>
<evidence type="ECO:0008006" key="3">
    <source>
        <dbReference type="Google" id="ProtNLM"/>
    </source>
</evidence>
<sequence length="183" mass="21015">MVPVENGEHWTWFLRCLQSAGVLLSSTVIVSDRMKEVIIVMEVMICYETSSLINACTVVCPDAPHRFCMRHIIANINTSLGRRLASSEEAVVFKLARSDSQETFSRLMEKMRALNPDVAAYLLDIPIKHWVTFAFPRPTYDNVTSNLSESANQWLGNELRSSDAVMLHFRYMHHLLKDINERR</sequence>
<dbReference type="VEuPathDB" id="FungiDB:H257_15065"/>
<protein>
    <recommendedName>
        <fullName evidence="3">MULE transposase domain-containing protein</fullName>
    </recommendedName>
</protein>